<dbReference type="EMBL" id="VZDO01000006">
    <property type="protein sequence ID" value="KAB0680142.1"/>
    <property type="molecule type" value="Genomic_DNA"/>
</dbReference>
<comment type="caution">
    <text evidence="1">The sequence shown here is derived from an EMBL/GenBank/DDBJ whole genome shotgun (WGS) entry which is preliminary data.</text>
</comment>
<name>A0A7V7PQ61_9HYPH</name>
<keyword evidence="2" id="KW-1185">Reference proteome</keyword>
<protein>
    <submittedName>
        <fullName evidence="1">DUF3987 domain-containing protein</fullName>
    </submittedName>
</protein>
<evidence type="ECO:0000313" key="2">
    <source>
        <dbReference type="Proteomes" id="UP000432089"/>
    </source>
</evidence>
<sequence>MLADAPAASDPNAWPLPSPIISTLPPVAPFVADLLPEALRDYVMDVAERQQSAPDFVAVSALCGLAAVIGNKIRIQPKQNDDGWIIVPNLWGAIVGRPSAMKSPAMQAALGPLYALQDDARKQWEEDCRDLAASEGLSGLDAKDAKKRAERAYKAGDRDEAKRILREANGGDTDEPPCPRLIVNDATVEKTGELLNENPNGLLLIRDELPGFLAKMESEDFATDRAFYLEAFNGDGRFTYDRIGRGTVHIENCTLSLIGGVQPSRIAPIVRGAVSGAKNDGLIQRLQMTVWPDDRAHWQWVDRHSKPLARQTFEDVFRRMRDIPRAEDGRPSVVYFTAGAQALFREWMEEIQTEARAGKLSTTMESHILKMPKTVASLALIFQLVENGVSAVGEEATARALDWADYLRSHADRLYAAGDVMTEDGARVIIARRRLLPEPFTVRHVHQRAWTGLTDRDAVASAIETLIGTHHCREQTNPKTAAGGRPTASYVWNPALTVES</sequence>
<dbReference type="AlphaFoldDB" id="A0A7V7PQ61"/>
<reference evidence="1 2" key="1">
    <citation type="submission" date="2019-09" db="EMBL/GenBank/DDBJ databases">
        <title>YIM 132180 draft genome.</title>
        <authorList>
            <person name="Zhang K."/>
        </authorList>
    </citation>
    <scope>NUCLEOTIDE SEQUENCE [LARGE SCALE GENOMIC DNA]</scope>
    <source>
        <strain evidence="1 2">YIM 132180</strain>
    </source>
</reference>
<dbReference type="InterPro" id="IPR025048">
    <property type="entry name" value="DUF3987"/>
</dbReference>
<evidence type="ECO:0000313" key="1">
    <source>
        <dbReference type="EMBL" id="KAB0680142.1"/>
    </source>
</evidence>
<organism evidence="1 2">
    <name type="scientific">Plantimonas leprariae</name>
    <dbReference type="NCBI Taxonomy" id="2615207"/>
    <lineage>
        <taxon>Bacteria</taxon>
        <taxon>Pseudomonadati</taxon>
        <taxon>Pseudomonadota</taxon>
        <taxon>Alphaproteobacteria</taxon>
        <taxon>Hyphomicrobiales</taxon>
        <taxon>Aurantimonadaceae</taxon>
        <taxon>Plantimonas</taxon>
    </lineage>
</organism>
<gene>
    <name evidence="1" type="ORF">F6X38_09675</name>
</gene>
<dbReference type="Proteomes" id="UP000432089">
    <property type="component" value="Unassembled WGS sequence"/>
</dbReference>
<proteinExistence type="predicted"/>
<dbReference type="RefSeq" id="WP_150969598.1">
    <property type="nucleotide sequence ID" value="NZ_VZDO01000006.1"/>
</dbReference>
<dbReference type="Pfam" id="PF13148">
    <property type="entry name" value="DUF3987"/>
    <property type="match status" value="1"/>
</dbReference>
<accession>A0A7V7PQ61</accession>